<dbReference type="PRINTS" id="PR00947">
    <property type="entry name" value="CUTICLE"/>
</dbReference>
<evidence type="ECO:0000256" key="3">
    <source>
        <dbReference type="SAM" id="MobiDB-lite"/>
    </source>
</evidence>
<name>A0A034WFC8_BACDO</name>
<organism evidence="5">
    <name type="scientific">Bactrocera dorsalis</name>
    <name type="common">Oriental fruit fly</name>
    <name type="synonym">Dacus dorsalis</name>
    <dbReference type="NCBI Taxonomy" id="27457"/>
    <lineage>
        <taxon>Eukaryota</taxon>
        <taxon>Metazoa</taxon>
        <taxon>Ecdysozoa</taxon>
        <taxon>Arthropoda</taxon>
        <taxon>Hexapoda</taxon>
        <taxon>Insecta</taxon>
        <taxon>Pterygota</taxon>
        <taxon>Neoptera</taxon>
        <taxon>Endopterygota</taxon>
        <taxon>Diptera</taxon>
        <taxon>Brachycera</taxon>
        <taxon>Muscomorpha</taxon>
        <taxon>Tephritoidea</taxon>
        <taxon>Tephritidae</taxon>
        <taxon>Bactrocera</taxon>
        <taxon>Bactrocera</taxon>
    </lineage>
</organism>
<evidence type="ECO:0000256" key="4">
    <source>
        <dbReference type="SAM" id="Phobius"/>
    </source>
</evidence>
<dbReference type="GO" id="GO:0031012">
    <property type="term" value="C:extracellular matrix"/>
    <property type="evidence" value="ECO:0007669"/>
    <property type="project" value="TreeGrafter"/>
</dbReference>
<dbReference type="InterPro" id="IPR031311">
    <property type="entry name" value="CHIT_BIND_RR_consensus"/>
</dbReference>
<sequence>VLCTNFTSKYRFRLISMWQRFSSVIVAVAIFDLVCAGHIPLGHATSYASVVQHEQEPHHGRYTSPVNYVILGDKQYEHYVHEPKHYPKYAFDYGVKDSHTGDNKRHWEQRDGGLVKGGYTLLEADGTTRVVEYTADDHSGFNAIVKKIGQAHNPKVHYHKEAYGYDNHRPYPQGHSSSYVEIKQHH</sequence>
<dbReference type="GO" id="GO:0005615">
    <property type="term" value="C:extracellular space"/>
    <property type="evidence" value="ECO:0007669"/>
    <property type="project" value="TreeGrafter"/>
</dbReference>
<keyword evidence="4" id="KW-0812">Transmembrane</keyword>
<dbReference type="InterPro" id="IPR051217">
    <property type="entry name" value="Insect_Cuticle_Struc_Prot"/>
</dbReference>
<proteinExistence type="predicted"/>
<gene>
    <name evidence="5" type="primary">CU19</name>
</gene>
<evidence type="ECO:0000256" key="2">
    <source>
        <dbReference type="PROSITE-ProRule" id="PRU00497"/>
    </source>
</evidence>
<feature type="non-terminal residue" evidence="5">
    <location>
        <position position="1"/>
    </location>
</feature>
<reference evidence="5" key="1">
    <citation type="journal article" date="2014" name="BMC Genomics">
        <title>Characterizing the developmental transcriptome of the oriental fruit fly, Bactrocera dorsalis (Diptera: Tephritidae) through comparative genomic analysis with Drosophila melanogaster utilizing modENCODE datasets.</title>
        <authorList>
            <person name="Geib S.M."/>
            <person name="Calla B."/>
            <person name="Hall B."/>
            <person name="Hou S."/>
            <person name="Manoukis N.C."/>
        </authorList>
    </citation>
    <scope>NUCLEOTIDE SEQUENCE</scope>
    <source>
        <strain evidence="5">Punador</strain>
    </source>
</reference>
<keyword evidence="4" id="KW-0472">Membrane</keyword>
<dbReference type="EMBL" id="GAKP01005925">
    <property type="protein sequence ID" value="JAC53027.1"/>
    <property type="molecule type" value="Transcribed_RNA"/>
</dbReference>
<dbReference type="Pfam" id="PF00379">
    <property type="entry name" value="Chitin_bind_4"/>
    <property type="match status" value="1"/>
</dbReference>
<keyword evidence="4" id="KW-1133">Transmembrane helix</keyword>
<dbReference type="GO" id="GO:0042302">
    <property type="term" value="F:structural constituent of cuticle"/>
    <property type="evidence" value="ECO:0007669"/>
    <property type="project" value="UniProtKB-UniRule"/>
</dbReference>
<dbReference type="AlphaFoldDB" id="A0A034WFC8"/>
<keyword evidence="1 2" id="KW-0193">Cuticle</keyword>
<protein>
    <submittedName>
        <fullName evidence="5">Cuticle protein 19</fullName>
    </submittedName>
</protein>
<dbReference type="InterPro" id="IPR000618">
    <property type="entry name" value="Insect_cuticle"/>
</dbReference>
<dbReference type="PANTHER" id="PTHR12236">
    <property type="entry name" value="STRUCTURAL CONTITUENT OF CUTICLE"/>
    <property type="match status" value="1"/>
</dbReference>
<feature type="transmembrane region" description="Helical" evidence="4">
    <location>
        <begin position="21"/>
        <end position="41"/>
    </location>
</feature>
<dbReference type="PROSITE" id="PS51155">
    <property type="entry name" value="CHIT_BIND_RR_2"/>
    <property type="match status" value="1"/>
</dbReference>
<feature type="region of interest" description="Disordered" evidence="3">
    <location>
        <begin position="164"/>
        <end position="186"/>
    </location>
</feature>
<evidence type="ECO:0000313" key="5">
    <source>
        <dbReference type="EMBL" id="JAC53027.1"/>
    </source>
</evidence>
<dbReference type="PANTHER" id="PTHR12236:SF95">
    <property type="entry name" value="CUTICULAR PROTEIN 76BD, ISOFORM C-RELATED"/>
    <property type="match status" value="1"/>
</dbReference>
<accession>A0A034WFC8</accession>
<evidence type="ECO:0000256" key="1">
    <source>
        <dbReference type="ARBA" id="ARBA00022460"/>
    </source>
</evidence>
<dbReference type="OrthoDB" id="6382835at2759"/>
<dbReference type="PROSITE" id="PS00233">
    <property type="entry name" value="CHIT_BIND_RR_1"/>
    <property type="match status" value="1"/>
</dbReference>